<dbReference type="InterPro" id="IPR007842">
    <property type="entry name" value="HEPN_dom"/>
</dbReference>
<dbReference type="SUPFAM" id="SSF81593">
    <property type="entry name" value="Nucleotidyltransferase substrate binding subunit/domain"/>
    <property type="match status" value="1"/>
</dbReference>
<evidence type="ECO:0000313" key="2">
    <source>
        <dbReference type="EMBL" id="HGM46433.1"/>
    </source>
</evidence>
<feature type="domain" description="HEPN" evidence="1">
    <location>
        <begin position="11"/>
        <end position="124"/>
    </location>
</feature>
<gene>
    <name evidence="2" type="ORF">ENU21_01595</name>
</gene>
<dbReference type="PROSITE" id="PS50910">
    <property type="entry name" value="HEPN"/>
    <property type="match status" value="1"/>
</dbReference>
<reference evidence="2" key="1">
    <citation type="journal article" date="2020" name="mSystems">
        <title>Genome- and Community-Level Interaction Insights into Carbon Utilization and Element Cycling Functions of Hydrothermarchaeota in Hydrothermal Sediment.</title>
        <authorList>
            <person name="Zhou Z."/>
            <person name="Liu Y."/>
            <person name="Xu W."/>
            <person name="Pan J."/>
            <person name="Luo Z.H."/>
            <person name="Li M."/>
        </authorList>
    </citation>
    <scope>NUCLEOTIDE SEQUENCE</scope>
    <source>
        <strain evidence="2">SpSt-649</strain>
    </source>
</reference>
<organism evidence="2">
    <name type="scientific">Thermofilum pendens</name>
    <dbReference type="NCBI Taxonomy" id="2269"/>
    <lineage>
        <taxon>Archaea</taxon>
        <taxon>Thermoproteota</taxon>
        <taxon>Thermoprotei</taxon>
        <taxon>Thermofilales</taxon>
        <taxon>Thermofilaceae</taxon>
        <taxon>Thermofilum</taxon>
    </lineage>
</organism>
<dbReference type="AlphaFoldDB" id="A0A7C4D4C2"/>
<dbReference type="Gene3D" id="1.20.120.330">
    <property type="entry name" value="Nucleotidyltransferases domain 2"/>
    <property type="match status" value="1"/>
</dbReference>
<dbReference type="SMART" id="SM00748">
    <property type="entry name" value="HEPN"/>
    <property type="match status" value="1"/>
</dbReference>
<proteinExistence type="predicted"/>
<comment type="caution">
    <text evidence="2">The sequence shown here is derived from an EMBL/GenBank/DDBJ whole genome shotgun (WGS) entry which is preliminary data.</text>
</comment>
<dbReference type="Pfam" id="PF05168">
    <property type="entry name" value="HEPN"/>
    <property type="match status" value="1"/>
</dbReference>
<sequence length="136" mass="15767">MQARREVELWVKAAEEDLEDAKIALRGERWFRAAFFSQQAVEKALKALFFVVRREEPPRIRTVTELYTLLKEAGFSLPREVEEQLFILNKYYTVTRYPDAAGGLPSESVDKVEAQRAYGLAGEVIRLVREFLRSRA</sequence>
<dbReference type="EMBL" id="DTBQ01000044">
    <property type="protein sequence ID" value="HGM46433.1"/>
    <property type="molecule type" value="Genomic_DNA"/>
</dbReference>
<accession>A0A7C4D4C2</accession>
<protein>
    <submittedName>
        <fullName evidence="2">HEPN domain-containing protein</fullName>
    </submittedName>
</protein>
<name>A0A7C4D4C2_THEPE</name>
<evidence type="ECO:0000259" key="1">
    <source>
        <dbReference type="PROSITE" id="PS50910"/>
    </source>
</evidence>